<evidence type="ECO:0000313" key="6">
    <source>
        <dbReference type="Proteomes" id="UP000076400"/>
    </source>
</evidence>
<reference evidence="5 6" key="1">
    <citation type="submission" date="2015-12" db="EMBL/GenBank/DDBJ databases">
        <title>Genome sequence of Oceanibaculum pacificum MCCC 1A02656.</title>
        <authorList>
            <person name="Lu L."/>
            <person name="Lai Q."/>
            <person name="Shao Z."/>
            <person name="Qian P."/>
        </authorList>
    </citation>
    <scope>NUCLEOTIDE SEQUENCE [LARGE SCALE GENOMIC DNA]</scope>
    <source>
        <strain evidence="5 6">MCCC 1A02656</strain>
    </source>
</reference>
<dbReference type="Pfam" id="PF02545">
    <property type="entry name" value="Maf"/>
    <property type="match status" value="1"/>
</dbReference>
<comment type="similarity">
    <text evidence="4">Belongs to the Maf family.</text>
</comment>
<evidence type="ECO:0000313" key="5">
    <source>
        <dbReference type="EMBL" id="KZD12823.1"/>
    </source>
</evidence>
<evidence type="ECO:0000256" key="3">
    <source>
        <dbReference type="ARBA" id="ARBA00023080"/>
    </source>
</evidence>
<dbReference type="Proteomes" id="UP000076400">
    <property type="component" value="Unassembled WGS sequence"/>
</dbReference>
<comment type="subcellular location">
    <subcellularLocation>
        <location evidence="4">Cytoplasm</location>
    </subcellularLocation>
</comment>
<dbReference type="GO" id="GO:0009117">
    <property type="term" value="P:nucleotide metabolic process"/>
    <property type="evidence" value="ECO:0007669"/>
    <property type="project" value="UniProtKB-KW"/>
</dbReference>
<dbReference type="STRING" id="580166.AUP43_00325"/>
<name>A0A154WH11_9PROT</name>
<keyword evidence="6" id="KW-1185">Reference proteome</keyword>
<dbReference type="GO" id="GO:0005737">
    <property type="term" value="C:cytoplasm"/>
    <property type="evidence" value="ECO:0007669"/>
    <property type="project" value="UniProtKB-SubCell"/>
</dbReference>
<dbReference type="GO" id="GO:0047429">
    <property type="term" value="F:nucleoside triphosphate diphosphatase activity"/>
    <property type="evidence" value="ECO:0007669"/>
    <property type="project" value="UniProtKB-EC"/>
</dbReference>
<sequence length="209" mass="22566">MPSEALLTGPAPQKLILASGSRIRAELLRNAGVDFDIQAAPVDEAEIRRSLQAEGATVGDAAIALAEAKAMRVSRRNPGALVIGCDQMLDCNGVWFEKPVDRDHARAHLQAFSGKTHRLQVGIVVARDGQRLWHNLSIASLAVRVLSPDFIEAYLDAAGEPILNSVGAYQLEGLGAQLFSRIEGDYFTILGLPLLPLLDFLRTHGVVPR</sequence>
<dbReference type="InterPro" id="IPR029001">
    <property type="entry name" value="ITPase-like_fam"/>
</dbReference>
<dbReference type="CDD" id="cd00555">
    <property type="entry name" value="Maf"/>
    <property type="match status" value="1"/>
</dbReference>
<dbReference type="OrthoDB" id="9813962at2"/>
<comment type="function">
    <text evidence="4">Nucleoside triphosphate pyrophosphatase. May have a dual role in cell division arrest and in preventing the incorporation of modified nucleotides into cellular nucleic acids.</text>
</comment>
<proteinExistence type="inferred from homology"/>
<gene>
    <name evidence="5" type="ORF">AUP43_00325</name>
</gene>
<keyword evidence="2 4" id="KW-0378">Hydrolase</keyword>
<dbReference type="EMBL" id="LPXN01000001">
    <property type="protein sequence ID" value="KZD12823.1"/>
    <property type="molecule type" value="Genomic_DNA"/>
</dbReference>
<dbReference type="AlphaFoldDB" id="A0A154WH11"/>
<evidence type="ECO:0000256" key="1">
    <source>
        <dbReference type="ARBA" id="ARBA00001968"/>
    </source>
</evidence>
<dbReference type="RefSeq" id="WP_067550991.1">
    <property type="nucleotide sequence ID" value="NZ_LPXN01000001.1"/>
</dbReference>
<dbReference type="SUPFAM" id="SSF52972">
    <property type="entry name" value="ITPase-like"/>
    <property type="match status" value="1"/>
</dbReference>
<keyword evidence="3 4" id="KW-0546">Nucleotide metabolism</keyword>
<comment type="catalytic activity">
    <reaction evidence="4">
        <text>a 2'-deoxyribonucleoside 5'-triphosphate + H2O = a 2'-deoxyribonucleoside 5'-phosphate + diphosphate + H(+)</text>
        <dbReference type="Rhea" id="RHEA:44644"/>
        <dbReference type="ChEBI" id="CHEBI:15377"/>
        <dbReference type="ChEBI" id="CHEBI:15378"/>
        <dbReference type="ChEBI" id="CHEBI:33019"/>
        <dbReference type="ChEBI" id="CHEBI:61560"/>
        <dbReference type="ChEBI" id="CHEBI:65317"/>
        <dbReference type="EC" id="3.6.1.9"/>
    </reaction>
</comment>
<keyword evidence="4" id="KW-0963">Cytoplasm</keyword>
<comment type="catalytic activity">
    <reaction evidence="4">
        <text>a ribonucleoside 5'-triphosphate + H2O = a ribonucleoside 5'-phosphate + diphosphate + H(+)</text>
        <dbReference type="Rhea" id="RHEA:23996"/>
        <dbReference type="ChEBI" id="CHEBI:15377"/>
        <dbReference type="ChEBI" id="CHEBI:15378"/>
        <dbReference type="ChEBI" id="CHEBI:33019"/>
        <dbReference type="ChEBI" id="CHEBI:58043"/>
        <dbReference type="ChEBI" id="CHEBI:61557"/>
        <dbReference type="EC" id="3.6.1.9"/>
    </reaction>
</comment>
<evidence type="ECO:0000256" key="4">
    <source>
        <dbReference type="HAMAP-Rule" id="MF_00528"/>
    </source>
</evidence>
<dbReference type="InterPro" id="IPR003697">
    <property type="entry name" value="Maf-like"/>
</dbReference>
<comment type="caution">
    <text evidence="5">The sequence shown here is derived from an EMBL/GenBank/DDBJ whole genome shotgun (WGS) entry which is preliminary data.</text>
</comment>
<accession>A0A154WH11</accession>
<feature type="active site" description="Proton acceptor" evidence="4">
    <location>
        <position position="86"/>
    </location>
</feature>
<dbReference type="PIRSF" id="PIRSF006305">
    <property type="entry name" value="Maf"/>
    <property type="match status" value="1"/>
</dbReference>
<dbReference type="Gene3D" id="3.90.950.10">
    <property type="match status" value="1"/>
</dbReference>
<dbReference type="HAMAP" id="MF_00528">
    <property type="entry name" value="Maf"/>
    <property type="match status" value="1"/>
</dbReference>
<comment type="caution">
    <text evidence="4">Lacks conserved residue(s) required for the propagation of feature annotation.</text>
</comment>
<organism evidence="5 6">
    <name type="scientific">Oceanibaculum pacificum</name>
    <dbReference type="NCBI Taxonomy" id="580166"/>
    <lineage>
        <taxon>Bacteria</taxon>
        <taxon>Pseudomonadati</taxon>
        <taxon>Pseudomonadota</taxon>
        <taxon>Alphaproteobacteria</taxon>
        <taxon>Rhodospirillales</taxon>
        <taxon>Oceanibaculaceae</taxon>
        <taxon>Oceanibaculum</taxon>
    </lineage>
</organism>
<protein>
    <recommendedName>
        <fullName evidence="4">Nucleoside triphosphate pyrophosphatase</fullName>
        <ecNumber evidence="4">3.6.1.9</ecNumber>
    </recommendedName>
    <alternativeName>
        <fullName evidence="4">Nucleotide pyrophosphatase</fullName>
        <shortName evidence="4">Nucleotide PPase</shortName>
    </alternativeName>
</protein>
<dbReference type="EC" id="3.6.1.9" evidence="4"/>
<evidence type="ECO:0000256" key="2">
    <source>
        <dbReference type="ARBA" id="ARBA00022801"/>
    </source>
</evidence>
<dbReference type="PANTHER" id="PTHR43213:SF5">
    <property type="entry name" value="BIFUNCTIONAL DTTP_UTP PYROPHOSPHATASE_METHYLTRANSFERASE PROTEIN-RELATED"/>
    <property type="match status" value="1"/>
</dbReference>
<dbReference type="PANTHER" id="PTHR43213">
    <property type="entry name" value="BIFUNCTIONAL DTTP/UTP PYROPHOSPHATASE/METHYLTRANSFERASE PROTEIN-RELATED"/>
    <property type="match status" value="1"/>
</dbReference>
<comment type="cofactor">
    <cofactor evidence="1 4">
        <name>a divalent metal cation</name>
        <dbReference type="ChEBI" id="CHEBI:60240"/>
    </cofactor>
</comment>